<reference evidence="3" key="2">
    <citation type="journal article" date="2021" name="PeerJ">
        <title>Extensive microbial diversity within the chicken gut microbiome revealed by metagenomics and culture.</title>
        <authorList>
            <person name="Gilroy R."/>
            <person name="Ravi A."/>
            <person name="Getino M."/>
            <person name="Pursley I."/>
            <person name="Horton D.L."/>
            <person name="Alikhan N.F."/>
            <person name="Baker D."/>
            <person name="Gharbi K."/>
            <person name="Hall N."/>
            <person name="Watson M."/>
            <person name="Adriaenssens E.M."/>
            <person name="Foster-Nyarko E."/>
            <person name="Jarju S."/>
            <person name="Secka A."/>
            <person name="Antonio M."/>
            <person name="Oren A."/>
            <person name="Chaudhuri R.R."/>
            <person name="La Ragione R."/>
            <person name="Hildebrand F."/>
            <person name="Pallen M.J."/>
        </authorList>
    </citation>
    <scope>NUCLEOTIDE SEQUENCE</scope>
    <source>
        <strain evidence="3">B3-2255</strain>
    </source>
</reference>
<gene>
    <name evidence="3" type="ORF">IAC87_05945</name>
</gene>
<proteinExistence type="inferred from homology"/>
<evidence type="ECO:0000313" key="3">
    <source>
        <dbReference type="EMBL" id="MBO8482070.1"/>
    </source>
</evidence>
<evidence type="ECO:0000313" key="4">
    <source>
        <dbReference type="Proteomes" id="UP000823772"/>
    </source>
</evidence>
<dbReference type="Pfam" id="PF01370">
    <property type="entry name" value="Epimerase"/>
    <property type="match status" value="1"/>
</dbReference>
<dbReference type="PANTHER" id="PTHR42687:SF1">
    <property type="entry name" value="L-THREONINE 3-DEHYDROGENASE, MITOCHONDRIAL"/>
    <property type="match status" value="1"/>
</dbReference>
<comment type="similarity">
    <text evidence="1">Belongs to the NAD(P)-dependent epimerase/dehydratase family.</text>
</comment>
<name>A0A9D9J0N8_9BACT</name>
<dbReference type="EMBL" id="JADILY010000125">
    <property type="protein sequence ID" value="MBO8482070.1"/>
    <property type="molecule type" value="Genomic_DNA"/>
</dbReference>
<dbReference type="SUPFAM" id="SSF51735">
    <property type="entry name" value="NAD(P)-binding Rossmann-fold domains"/>
    <property type="match status" value="1"/>
</dbReference>
<dbReference type="Gene3D" id="3.40.50.720">
    <property type="entry name" value="NAD(P)-binding Rossmann-like Domain"/>
    <property type="match status" value="1"/>
</dbReference>
<feature type="domain" description="NAD-dependent epimerase/dehydratase" evidence="2">
    <location>
        <begin position="6"/>
        <end position="165"/>
    </location>
</feature>
<evidence type="ECO:0000259" key="2">
    <source>
        <dbReference type="Pfam" id="PF01370"/>
    </source>
</evidence>
<dbReference type="AlphaFoldDB" id="A0A9D9J0N8"/>
<dbReference type="InterPro" id="IPR001509">
    <property type="entry name" value="Epimerase_deHydtase"/>
</dbReference>
<evidence type="ECO:0000256" key="1">
    <source>
        <dbReference type="ARBA" id="ARBA00007637"/>
    </source>
</evidence>
<organism evidence="3 4">
    <name type="scientific">Candidatus Merdivivens faecigallinarum</name>
    <dbReference type="NCBI Taxonomy" id="2840871"/>
    <lineage>
        <taxon>Bacteria</taxon>
        <taxon>Pseudomonadati</taxon>
        <taxon>Bacteroidota</taxon>
        <taxon>Bacteroidia</taxon>
        <taxon>Bacteroidales</taxon>
        <taxon>Muribaculaceae</taxon>
        <taxon>Muribaculaceae incertae sedis</taxon>
        <taxon>Candidatus Merdivivens</taxon>
    </lineage>
</organism>
<dbReference type="Proteomes" id="UP000823772">
    <property type="component" value="Unassembled WGS sequence"/>
</dbReference>
<dbReference type="GO" id="GO:0006567">
    <property type="term" value="P:L-threonine catabolic process"/>
    <property type="evidence" value="ECO:0007669"/>
    <property type="project" value="TreeGrafter"/>
</dbReference>
<comment type="caution">
    <text evidence="3">The sequence shown here is derived from an EMBL/GenBank/DDBJ whole genome shotgun (WGS) entry which is preliminary data.</text>
</comment>
<dbReference type="PANTHER" id="PTHR42687">
    <property type="entry name" value="L-THREONINE 3-DEHYDROGENASE"/>
    <property type="match status" value="1"/>
</dbReference>
<dbReference type="GO" id="GO:0008743">
    <property type="term" value="F:L-threonine 3-dehydrogenase activity"/>
    <property type="evidence" value="ECO:0007669"/>
    <property type="project" value="TreeGrafter"/>
</dbReference>
<accession>A0A9D9J0N8</accession>
<protein>
    <submittedName>
        <fullName evidence="3">NAD(P)-dependent oxidoreductase</fullName>
    </submittedName>
</protein>
<dbReference type="InterPro" id="IPR036291">
    <property type="entry name" value="NAD(P)-bd_dom_sf"/>
</dbReference>
<sequence>MYKNVALTGATGTMGGETLRAFLKETGFNLKVLARRSEKNIKMLSPLEREGRIEVVWGDLADYESVKRLAQGSDILLHIGGMVSPKADWYPEETMRVNTSAMRNIIDALEELSLTDMPVISIGSVSQTGNREVSNRFGRTGDPIAPARFDSYAMSKCIAERMLSESSLTRWASLRQSGILYSKLLGKANDPITFHVPLNGMLEWATVEDSARLMVNICKSDIPDSFWKKFYNISSGKMYRLTNYQFETLILKAIGAPSPEKIFDTKWFALKNFHGQWYSDADVLEELFSFRENLPVREYFRRLASKAPSYLKLAFLCPAFVMKMFMGHVAMNRTLGTRYWIKSGNEARIDAFYGGMAEYNAIAPWKGFSLASPDPDPDEAEVATLSLDHGYDESAPAASLDAAMLEKAAAFRGGRAVSVPDVTGDSLWDSPVEWECHDGHRFVLTPRTVLLGGYWCPQCMEKPDDYPRQARYNGFLAQVVAPLHD</sequence>
<reference evidence="3" key="1">
    <citation type="submission" date="2020-10" db="EMBL/GenBank/DDBJ databases">
        <authorList>
            <person name="Gilroy R."/>
        </authorList>
    </citation>
    <scope>NUCLEOTIDE SEQUENCE</scope>
    <source>
        <strain evidence="3">B3-2255</strain>
    </source>
</reference>
<dbReference type="InterPro" id="IPR051225">
    <property type="entry name" value="NAD(P)_epim/dehydratase"/>
</dbReference>